<evidence type="ECO:0000313" key="7">
    <source>
        <dbReference type="EMBL" id="MCH4563136.1"/>
    </source>
</evidence>
<keyword evidence="8" id="KW-1185">Reference proteome</keyword>
<comment type="caution">
    <text evidence="7">The sequence shown here is derived from an EMBL/GenBank/DDBJ whole genome shotgun (WGS) entry which is preliminary data.</text>
</comment>
<proteinExistence type="inferred from homology"/>
<dbReference type="SMART" id="SM00732">
    <property type="entry name" value="YqgFc"/>
    <property type="match status" value="1"/>
</dbReference>
<dbReference type="SUPFAM" id="SSF53098">
    <property type="entry name" value="Ribonuclease H-like"/>
    <property type="match status" value="1"/>
</dbReference>
<evidence type="ECO:0000256" key="5">
    <source>
        <dbReference type="HAMAP-Rule" id="MF_00651"/>
    </source>
</evidence>
<dbReference type="InterPro" id="IPR012337">
    <property type="entry name" value="RNaseH-like_sf"/>
</dbReference>
<evidence type="ECO:0000256" key="2">
    <source>
        <dbReference type="ARBA" id="ARBA00022517"/>
    </source>
</evidence>
<dbReference type="Proteomes" id="UP001202117">
    <property type="component" value="Unassembled WGS sequence"/>
</dbReference>
<evidence type="ECO:0000259" key="6">
    <source>
        <dbReference type="SMART" id="SM00732"/>
    </source>
</evidence>
<keyword evidence="1 5" id="KW-0963">Cytoplasm</keyword>
<dbReference type="CDD" id="cd16964">
    <property type="entry name" value="YqgF"/>
    <property type="match status" value="1"/>
</dbReference>
<keyword evidence="4 5" id="KW-0378">Hydrolase</keyword>
<name>A0ABS9RTF3_9GAMM</name>
<accession>A0ABS9RTF3</accession>
<dbReference type="InterPro" id="IPR005227">
    <property type="entry name" value="YqgF"/>
</dbReference>
<dbReference type="Pfam" id="PF03652">
    <property type="entry name" value="RuvX"/>
    <property type="match status" value="1"/>
</dbReference>
<evidence type="ECO:0000256" key="4">
    <source>
        <dbReference type="ARBA" id="ARBA00022801"/>
    </source>
</evidence>
<dbReference type="HAMAP" id="MF_00651">
    <property type="entry name" value="Nuclease_YqgF"/>
    <property type="match status" value="1"/>
</dbReference>
<dbReference type="NCBIfam" id="TIGR00250">
    <property type="entry name" value="RNAse_H_YqgF"/>
    <property type="match status" value="1"/>
</dbReference>
<dbReference type="InterPro" id="IPR006641">
    <property type="entry name" value="YqgF/RNaseH-like_dom"/>
</dbReference>
<keyword evidence="3 5" id="KW-0540">Nuclease</keyword>
<dbReference type="GO" id="GO:0016787">
    <property type="term" value="F:hydrolase activity"/>
    <property type="evidence" value="ECO:0007669"/>
    <property type="project" value="UniProtKB-KW"/>
</dbReference>
<evidence type="ECO:0000256" key="3">
    <source>
        <dbReference type="ARBA" id="ARBA00022722"/>
    </source>
</evidence>
<sequence length="147" mass="16192">MAEAGQRLILAFDFGTRRIGVAVGNEMIRSARPLDPLPARDGIPDWAVVARLVEAWRPDLFVVGLPLEVDGSEAEMCARARKFGKRLFGRYGIPCEMVDERGSTREAKAIAREAGHRGNYRDEGVDGISAVLILESWFARREGLPPG</sequence>
<feature type="domain" description="YqgF/RNase H-like" evidence="6">
    <location>
        <begin position="7"/>
        <end position="107"/>
    </location>
</feature>
<dbReference type="Gene3D" id="3.30.420.140">
    <property type="entry name" value="YqgF/RNase H-like domain"/>
    <property type="match status" value="1"/>
</dbReference>
<dbReference type="PANTHER" id="PTHR33317:SF4">
    <property type="entry name" value="POLYNUCLEOTIDYL TRANSFERASE, RIBONUCLEASE H-LIKE SUPERFAMILY PROTEIN"/>
    <property type="match status" value="1"/>
</dbReference>
<reference evidence="7 8" key="1">
    <citation type="submission" date="2022-02" db="EMBL/GenBank/DDBJ databases">
        <title>Halomonas fukangensis sp. nov., a halophilic bacterium isolated from a bulk soil of Kalidium foliatum at Fukang.</title>
        <authorList>
            <person name="Huang Y."/>
        </authorList>
    </citation>
    <scope>NUCLEOTIDE SEQUENCE [LARGE SCALE GENOMIC DNA]</scope>
    <source>
        <strain evidence="7 8">EGI 63088</strain>
    </source>
</reference>
<dbReference type="PANTHER" id="PTHR33317">
    <property type="entry name" value="POLYNUCLEOTIDYL TRANSFERASE, RIBONUCLEASE H-LIKE SUPERFAMILY PROTEIN"/>
    <property type="match status" value="1"/>
</dbReference>
<evidence type="ECO:0000313" key="8">
    <source>
        <dbReference type="Proteomes" id="UP001202117"/>
    </source>
</evidence>
<comment type="similarity">
    <text evidence="5">Belongs to the YqgF HJR family.</text>
</comment>
<comment type="subcellular location">
    <subcellularLocation>
        <location evidence="5">Cytoplasm</location>
    </subcellularLocation>
</comment>
<protein>
    <recommendedName>
        <fullName evidence="5">Putative pre-16S rRNA nuclease</fullName>
        <ecNumber evidence="5">3.1.-.-</ecNumber>
    </recommendedName>
</protein>
<comment type="function">
    <text evidence="5">Could be a nuclease involved in processing of the 5'-end of pre-16S rRNA.</text>
</comment>
<organism evidence="7 8">
    <name type="scientific">Halomonas flagellata</name>
    <dbReference type="NCBI Taxonomy" id="2920385"/>
    <lineage>
        <taxon>Bacteria</taxon>
        <taxon>Pseudomonadati</taxon>
        <taxon>Pseudomonadota</taxon>
        <taxon>Gammaproteobacteria</taxon>
        <taxon>Oceanospirillales</taxon>
        <taxon>Halomonadaceae</taxon>
        <taxon>Halomonas</taxon>
    </lineage>
</organism>
<dbReference type="EMBL" id="JAKVPY010000008">
    <property type="protein sequence ID" value="MCH4563136.1"/>
    <property type="molecule type" value="Genomic_DNA"/>
</dbReference>
<evidence type="ECO:0000256" key="1">
    <source>
        <dbReference type="ARBA" id="ARBA00022490"/>
    </source>
</evidence>
<dbReference type="RefSeq" id="WP_240567886.1">
    <property type="nucleotide sequence ID" value="NZ_JAKVPY010000008.1"/>
</dbReference>
<gene>
    <name evidence="7" type="primary">ruvX</name>
    <name evidence="7" type="ORF">MKP05_08335</name>
</gene>
<dbReference type="InterPro" id="IPR037027">
    <property type="entry name" value="YqgF/RNaseH-like_dom_sf"/>
</dbReference>
<keyword evidence="2 5" id="KW-0690">Ribosome biogenesis</keyword>
<dbReference type="EC" id="3.1.-.-" evidence="5"/>